<evidence type="ECO:0000256" key="1">
    <source>
        <dbReference type="SAM" id="MobiDB-lite"/>
    </source>
</evidence>
<keyword evidence="4" id="KW-1185">Reference proteome</keyword>
<dbReference type="Proteomes" id="UP000054564">
    <property type="component" value="Unassembled WGS sequence"/>
</dbReference>
<evidence type="ECO:0000259" key="2">
    <source>
        <dbReference type="Pfam" id="PF12776"/>
    </source>
</evidence>
<gene>
    <name evidence="3" type="ORF">PSTG_15054</name>
</gene>
<comment type="caution">
    <text evidence="3">The sequence shown here is derived from an EMBL/GenBank/DDBJ whole genome shotgun (WGS) entry which is preliminary data.</text>
</comment>
<evidence type="ECO:0000313" key="4">
    <source>
        <dbReference type="Proteomes" id="UP000054564"/>
    </source>
</evidence>
<accession>A0A0L0UWX0</accession>
<dbReference type="PANTHER" id="PTHR47072">
    <property type="match status" value="1"/>
</dbReference>
<dbReference type="AlphaFoldDB" id="A0A0L0UWX0"/>
<protein>
    <recommendedName>
        <fullName evidence="2">Myb/SANT-like domain-containing protein</fullName>
    </recommendedName>
</protein>
<dbReference type="STRING" id="1165861.A0A0L0UWX0"/>
<reference evidence="4" key="1">
    <citation type="submission" date="2014-03" db="EMBL/GenBank/DDBJ databases">
        <title>The Genome Sequence of Puccinia striiformis f. sp. tritici PST-78.</title>
        <authorList>
            <consortium name="The Broad Institute Genome Sequencing Platform"/>
            <person name="Cuomo C."/>
            <person name="Hulbert S."/>
            <person name="Chen X."/>
            <person name="Walker B."/>
            <person name="Young S.K."/>
            <person name="Zeng Q."/>
            <person name="Gargeya S."/>
            <person name="Fitzgerald M."/>
            <person name="Haas B."/>
            <person name="Abouelleil A."/>
            <person name="Alvarado L."/>
            <person name="Arachchi H.M."/>
            <person name="Berlin A.M."/>
            <person name="Chapman S.B."/>
            <person name="Goldberg J."/>
            <person name="Griggs A."/>
            <person name="Gujja S."/>
            <person name="Hansen M."/>
            <person name="Howarth C."/>
            <person name="Imamovic A."/>
            <person name="Larimer J."/>
            <person name="McCowan C."/>
            <person name="Montmayeur A."/>
            <person name="Murphy C."/>
            <person name="Neiman D."/>
            <person name="Pearson M."/>
            <person name="Priest M."/>
            <person name="Roberts A."/>
            <person name="Saif S."/>
            <person name="Shea T."/>
            <person name="Sisk P."/>
            <person name="Sykes S."/>
            <person name="Wortman J."/>
            <person name="Nusbaum C."/>
            <person name="Birren B."/>
        </authorList>
    </citation>
    <scope>NUCLEOTIDE SEQUENCE [LARGE SCALE GENOMIC DNA]</scope>
    <source>
        <strain evidence="4">race PST-78</strain>
    </source>
</reference>
<feature type="region of interest" description="Disordered" evidence="1">
    <location>
        <begin position="1"/>
        <end position="44"/>
    </location>
</feature>
<dbReference type="EMBL" id="AJIL01000199">
    <property type="protein sequence ID" value="KNE91533.1"/>
    <property type="molecule type" value="Genomic_DNA"/>
</dbReference>
<organism evidence="3 4">
    <name type="scientific">Puccinia striiformis f. sp. tritici PST-78</name>
    <dbReference type="NCBI Taxonomy" id="1165861"/>
    <lineage>
        <taxon>Eukaryota</taxon>
        <taxon>Fungi</taxon>
        <taxon>Dikarya</taxon>
        <taxon>Basidiomycota</taxon>
        <taxon>Pucciniomycotina</taxon>
        <taxon>Pucciniomycetes</taxon>
        <taxon>Pucciniales</taxon>
        <taxon>Pucciniaceae</taxon>
        <taxon>Puccinia</taxon>
    </lineage>
</organism>
<dbReference type="OrthoDB" id="76215at2759"/>
<dbReference type="InterPro" id="IPR024752">
    <property type="entry name" value="Myb/SANT-like_dom"/>
</dbReference>
<dbReference type="PANTHER" id="PTHR47072:SF4">
    <property type="entry name" value="MYB_SANT-LIKE DOMAIN-CONTAINING PROTEIN"/>
    <property type="match status" value="1"/>
</dbReference>
<proteinExistence type="predicted"/>
<sequence length="283" mass="30929">MKNNSQPKKVDEPTNLPAGTKKPNPKSKVKKEKDEDDDASTRHVWTTAQQVTILEEIVNGHATGHGTNNGNLKKEGWTTLVKKMLAKHGFSPTASQIKNQKQFLCRTFLDVKFLRNQSGFGWDEDRSVVTAGDNPFPVYNLAYSVFNGKSASGELAQEEEVPATTEAVKVTAASKRKAAQLIDTTATSKAIQSVSEKADGLVGAFNMIALAISENHRPPQDPNSALNFAAQQNTAPDFKKALEPCATRFAAQVSDDKFAEFIAVLENEKKAHTFLVISRNVND</sequence>
<feature type="domain" description="Myb/SANT-like" evidence="2">
    <location>
        <begin position="45"/>
        <end position="134"/>
    </location>
</feature>
<evidence type="ECO:0000313" key="3">
    <source>
        <dbReference type="EMBL" id="KNE91533.1"/>
    </source>
</evidence>
<name>A0A0L0UWX0_9BASI</name>
<dbReference type="Pfam" id="PF12776">
    <property type="entry name" value="Myb_DNA-bind_3"/>
    <property type="match status" value="1"/>
</dbReference>